<dbReference type="AlphaFoldDB" id="S4W9V3"/>
<dbReference type="EMBL" id="KC810034">
    <property type="protein sequence ID" value="AGO87458.1"/>
    <property type="molecule type" value="Genomic_DNA"/>
</dbReference>
<name>S4W9V3_9BACT</name>
<evidence type="ECO:0000313" key="1">
    <source>
        <dbReference type="EMBL" id="AGO87458.1"/>
    </source>
</evidence>
<sequence>MVAVMLYCGIVIDNLTLPWFDRMSLGWFGYLLFVADD</sequence>
<proteinExistence type="predicted"/>
<reference evidence="1" key="1">
    <citation type="submission" date="2013-03" db="EMBL/GenBank/DDBJ databases">
        <authorList>
            <person name="Ballestriero F."/>
        </authorList>
    </citation>
    <scope>NUCLEOTIDE SEQUENCE</scope>
</reference>
<organism evidence="1">
    <name type="scientific">uncultured bacterium B19D1_C12D4_E9D6</name>
    <dbReference type="NCBI Taxonomy" id="1329637"/>
    <lineage>
        <taxon>Bacteria</taxon>
        <taxon>environmental samples</taxon>
    </lineage>
</organism>
<accession>S4W9V3</accession>
<protein>
    <submittedName>
        <fullName evidence="1">Uncharacterized protein</fullName>
    </submittedName>
</protein>